<dbReference type="NCBIfam" id="TIGR00663">
    <property type="entry name" value="dnan"/>
    <property type="match status" value="1"/>
</dbReference>
<proteinExistence type="inferred from homology"/>
<comment type="similarity">
    <text evidence="2 10">Belongs to the beta sliding clamp family.</text>
</comment>
<comment type="caution">
    <text evidence="14">The sequence shown here is derived from an EMBL/GenBank/DDBJ whole genome shotgun (WGS) entry which is preliminary data.</text>
</comment>
<dbReference type="Pfam" id="PF02767">
    <property type="entry name" value="DNA_pol3_beta_2"/>
    <property type="match status" value="1"/>
</dbReference>
<evidence type="ECO:0000259" key="11">
    <source>
        <dbReference type="Pfam" id="PF00712"/>
    </source>
</evidence>
<evidence type="ECO:0000256" key="8">
    <source>
        <dbReference type="ARBA" id="ARBA00022932"/>
    </source>
</evidence>
<evidence type="ECO:0000256" key="2">
    <source>
        <dbReference type="ARBA" id="ARBA00010752"/>
    </source>
</evidence>
<evidence type="ECO:0000256" key="7">
    <source>
        <dbReference type="ARBA" id="ARBA00022705"/>
    </source>
</evidence>
<dbReference type="PANTHER" id="PTHR30478">
    <property type="entry name" value="DNA POLYMERASE III SUBUNIT BETA"/>
    <property type="match status" value="1"/>
</dbReference>
<dbReference type="InterPro" id="IPR022634">
    <property type="entry name" value="DNA_polIII_beta_N"/>
</dbReference>
<dbReference type="RefSeq" id="WP_169095736.1">
    <property type="nucleotide sequence ID" value="NZ_JABBVZ010000002.1"/>
</dbReference>
<evidence type="ECO:0000256" key="6">
    <source>
        <dbReference type="ARBA" id="ARBA00022695"/>
    </source>
</evidence>
<evidence type="ECO:0000313" key="15">
    <source>
        <dbReference type="Proteomes" id="UP000533476"/>
    </source>
</evidence>
<keyword evidence="7 10" id="KW-0235">DNA replication</keyword>
<feature type="domain" description="DNA polymerase III beta sliding clamp central" evidence="12">
    <location>
        <begin position="136"/>
        <end position="243"/>
    </location>
</feature>
<keyword evidence="15" id="KW-1185">Reference proteome</keyword>
<dbReference type="EMBL" id="JABBVZ010000002">
    <property type="protein sequence ID" value="NMP20915.1"/>
    <property type="molecule type" value="Genomic_DNA"/>
</dbReference>
<comment type="subcellular location">
    <subcellularLocation>
        <location evidence="1 10">Cytoplasm</location>
    </subcellularLocation>
</comment>
<dbReference type="Pfam" id="PF00712">
    <property type="entry name" value="DNA_pol3_beta"/>
    <property type="match status" value="1"/>
</dbReference>
<comment type="subunit">
    <text evidence="10">Forms a ring-shaped head-to-tail homodimer around DNA.</text>
</comment>
<dbReference type="GO" id="GO:0003677">
    <property type="term" value="F:DNA binding"/>
    <property type="evidence" value="ECO:0007669"/>
    <property type="project" value="UniProtKB-UniRule"/>
</dbReference>
<sequence>MHIYATQDQLAKALATVSRVIMPQNNMPILAGIQLDARDNLLTLTATDLFTTLQSEIAAEVTEPGTIVLPASLLTELVQRIPTATLELGTEDSGAKAVIKYGKNRATLHGFGSERLPEFQALEGSLETVVIGSGIFTRLARELLFACAKDETRPILRGVSLTLDSGRLIFATTDGTRLSHTWVAVPEYRGGERSCVVPAKLVAESARLNAAEDAELTLGSNLVRIRTGSSVIVSRLLDGQYPDYQRVIPQEFVVQGRVRVSDFRGALERANLIAARDRTSSVRIRHQGGQLDISASAQEFGQTYESVEFDSHGQELDLLFNPVYLLEALKSLEGEEAVLEFSGVQSPLRIRDTENAQYSHVVLPLRQLV</sequence>
<dbReference type="InterPro" id="IPR001001">
    <property type="entry name" value="DNA_polIII_beta"/>
</dbReference>
<dbReference type="InterPro" id="IPR022635">
    <property type="entry name" value="DNA_polIII_beta_C"/>
</dbReference>
<dbReference type="GO" id="GO:0006271">
    <property type="term" value="P:DNA strand elongation involved in DNA replication"/>
    <property type="evidence" value="ECO:0007669"/>
    <property type="project" value="TreeGrafter"/>
</dbReference>
<dbReference type="GO" id="GO:0005737">
    <property type="term" value="C:cytoplasm"/>
    <property type="evidence" value="ECO:0007669"/>
    <property type="project" value="UniProtKB-SubCell"/>
</dbReference>
<gene>
    <name evidence="14" type="primary">dnaN</name>
    <name evidence="14" type="ORF">HIJ39_00900</name>
</gene>
<dbReference type="GO" id="GO:0008408">
    <property type="term" value="F:3'-5' exonuclease activity"/>
    <property type="evidence" value="ECO:0007669"/>
    <property type="project" value="InterPro"/>
</dbReference>
<dbReference type="CDD" id="cd00140">
    <property type="entry name" value="beta_clamp"/>
    <property type="match status" value="1"/>
</dbReference>
<evidence type="ECO:0000256" key="3">
    <source>
        <dbReference type="ARBA" id="ARBA00021035"/>
    </source>
</evidence>
<evidence type="ECO:0000256" key="9">
    <source>
        <dbReference type="ARBA" id="ARBA00023125"/>
    </source>
</evidence>
<dbReference type="AlphaFoldDB" id="A0A7Y0Q144"/>
<dbReference type="Gene3D" id="3.70.10.10">
    <property type="match status" value="1"/>
</dbReference>
<evidence type="ECO:0000256" key="1">
    <source>
        <dbReference type="ARBA" id="ARBA00004496"/>
    </source>
</evidence>
<evidence type="ECO:0000256" key="5">
    <source>
        <dbReference type="ARBA" id="ARBA00022679"/>
    </source>
</evidence>
<name>A0A7Y0Q144_9FIRM</name>
<keyword evidence="8 10" id="KW-0239">DNA-directed DNA polymerase</keyword>
<keyword evidence="5 10" id="KW-0808">Transferase</keyword>
<evidence type="ECO:0000259" key="13">
    <source>
        <dbReference type="Pfam" id="PF02768"/>
    </source>
</evidence>
<evidence type="ECO:0000256" key="10">
    <source>
        <dbReference type="PIRNR" id="PIRNR000804"/>
    </source>
</evidence>
<dbReference type="Pfam" id="PF02768">
    <property type="entry name" value="DNA_pol3_beta_3"/>
    <property type="match status" value="1"/>
</dbReference>
<keyword evidence="6 10" id="KW-0548">Nucleotidyltransferase</keyword>
<dbReference type="PANTHER" id="PTHR30478:SF0">
    <property type="entry name" value="BETA SLIDING CLAMP"/>
    <property type="match status" value="1"/>
</dbReference>
<dbReference type="InterPro" id="IPR046938">
    <property type="entry name" value="DNA_clamp_sf"/>
</dbReference>
<comment type="function">
    <text evidence="10">Confers DNA tethering and processivity to DNA polymerases and other proteins. Acts as a clamp, forming a ring around DNA (a reaction catalyzed by the clamp-loading complex) which diffuses in an ATP-independent manner freely and bidirectionally along dsDNA. Initially characterized for its ability to contact the catalytic subunit of DNA polymerase III (Pol III), a complex, multichain enzyme responsible for most of the replicative synthesis in bacteria; Pol III exhibits 3'-5' exonuclease proofreading activity. The beta chain is required for initiation of replication as well as for processivity of DNA replication.</text>
</comment>
<keyword evidence="9" id="KW-0238">DNA-binding</keyword>
<evidence type="ECO:0000259" key="12">
    <source>
        <dbReference type="Pfam" id="PF02767"/>
    </source>
</evidence>
<feature type="domain" description="DNA polymerase III beta sliding clamp C-terminal" evidence="13">
    <location>
        <begin position="246"/>
        <end position="366"/>
    </location>
</feature>
<dbReference type="SMART" id="SM00480">
    <property type="entry name" value="POL3Bc"/>
    <property type="match status" value="1"/>
</dbReference>
<dbReference type="Gene3D" id="3.10.150.10">
    <property type="entry name" value="DNA Polymerase III, subunit A, domain 2"/>
    <property type="match status" value="1"/>
</dbReference>
<dbReference type="GO" id="GO:0009360">
    <property type="term" value="C:DNA polymerase III complex"/>
    <property type="evidence" value="ECO:0007669"/>
    <property type="project" value="InterPro"/>
</dbReference>
<feature type="domain" description="DNA polymerase III beta sliding clamp N-terminal" evidence="11">
    <location>
        <begin position="1"/>
        <end position="118"/>
    </location>
</feature>
<keyword evidence="4 10" id="KW-0963">Cytoplasm</keyword>
<dbReference type="Proteomes" id="UP000533476">
    <property type="component" value="Unassembled WGS sequence"/>
</dbReference>
<evidence type="ECO:0000313" key="14">
    <source>
        <dbReference type="EMBL" id="NMP20915.1"/>
    </source>
</evidence>
<dbReference type="PIRSF" id="PIRSF000804">
    <property type="entry name" value="DNA_pol_III_b"/>
    <property type="match status" value="1"/>
</dbReference>
<dbReference type="GO" id="GO:0003887">
    <property type="term" value="F:DNA-directed DNA polymerase activity"/>
    <property type="evidence" value="ECO:0007669"/>
    <property type="project" value="UniProtKB-UniRule"/>
</dbReference>
<protein>
    <recommendedName>
        <fullName evidence="3 10">Beta sliding clamp</fullName>
    </recommendedName>
</protein>
<dbReference type="InterPro" id="IPR022637">
    <property type="entry name" value="DNA_polIII_beta_cen"/>
</dbReference>
<reference evidence="14 15" key="1">
    <citation type="submission" date="2020-04" db="EMBL/GenBank/DDBJ databases">
        <authorList>
            <person name="Zhang R."/>
            <person name="Schippers A."/>
        </authorList>
    </citation>
    <scope>NUCLEOTIDE SEQUENCE [LARGE SCALE GENOMIC DNA]</scope>
    <source>
        <strain evidence="14 15">DSM 109850</strain>
    </source>
</reference>
<evidence type="ECO:0000256" key="4">
    <source>
        <dbReference type="ARBA" id="ARBA00022490"/>
    </source>
</evidence>
<dbReference type="SUPFAM" id="SSF55979">
    <property type="entry name" value="DNA clamp"/>
    <property type="match status" value="3"/>
</dbReference>
<accession>A0A7Y0Q144</accession>
<organism evidence="14 15">
    <name type="scientific">Sulfobacillus harzensis</name>
    <dbReference type="NCBI Taxonomy" id="2729629"/>
    <lineage>
        <taxon>Bacteria</taxon>
        <taxon>Bacillati</taxon>
        <taxon>Bacillota</taxon>
        <taxon>Clostridia</taxon>
        <taxon>Eubacteriales</taxon>
        <taxon>Clostridiales Family XVII. Incertae Sedis</taxon>
        <taxon>Sulfobacillus</taxon>
    </lineage>
</organism>